<comment type="similarity">
    <text evidence="1 5">Belongs to the FMO family.</text>
</comment>
<dbReference type="Proteomes" id="UP001164746">
    <property type="component" value="Chromosome 6"/>
</dbReference>
<sequence>MSERRICIIGAGHSEMSALWHCVGLGVADDVVCFEKQETWGKWSKGAGGKLKDYIKFNTAVRYVKYENETKTSIVTVEDVAKKETREETFTHVIVASGIYSFPNTPTFPGIESFGGRVIHSHDLRSARHFHGQRVLVIGAAYSGEDIPTQLIKFGAQNVTLAFRRQPKRYRNHFPFLESRFRIDDETHPYPAGLYNGTLFHKEGNNNLFIRGDFKQEPVSREEMQKSADEWHQLANECKNEHDIVRFQARVIKHLVEAADYPYPEICQMEPLLLE</sequence>
<evidence type="ECO:0000256" key="5">
    <source>
        <dbReference type="RuleBase" id="RU361177"/>
    </source>
</evidence>
<evidence type="ECO:0000313" key="7">
    <source>
        <dbReference type="Proteomes" id="UP001164746"/>
    </source>
</evidence>
<protein>
    <recommendedName>
        <fullName evidence="5">Flavin-containing monooxygenase</fullName>
        <ecNumber evidence="5">1.-.-.-</ecNumber>
    </recommendedName>
</protein>
<dbReference type="InterPro" id="IPR050346">
    <property type="entry name" value="FMO-like"/>
</dbReference>
<keyword evidence="5" id="KW-0503">Monooxygenase</keyword>
<keyword evidence="3 5" id="KW-0274">FAD</keyword>
<keyword evidence="4 5" id="KW-0560">Oxidoreductase</keyword>
<evidence type="ECO:0000256" key="1">
    <source>
        <dbReference type="ARBA" id="ARBA00009183"/>
    </source>
</evidence>
<dbReference type="InterPro" id="IPR020946">
    <property type="entry name" value="Flavin_mOase-like"/>
</dbReference>
<keyword evidence="7" id="KW-1185">Reference proteome</keyword>
<dbReference type="EC" id="1.-.-.-" evidence="5"/>
<name>A0ABY7EHF6_MYAAR</name>
<dbReference type="InterPro" id="IPR036188">
    <property type="entry name" value="FAD/NAD-bd_sf"/>
</dbReference>
<gene>
    <name evidence="6" type="ORF">MAR_019376</name>
</gene>
<dbReference type="EMBL" id="CP111017">
    <property type="protein sequence ID" value="WAR09418.1"/>
    <property type="molecule type" value="Genomic_DNA"/>
</dbReference>
<dbReference type="PANTHER" id="PTHR23023">
    <property type="entry name" value="DIMETHYLANILINE MONOOXYGENASE"/>
    <property type="match status" value="1"/>
</dbReference>
<comment type="cofactor">
    <cofactor evidence="5">
        <name>FAD</name>
        <dbReference type="ChEBI" id="CHEBI:57692"/>
    </cofactor>
</comment>
<proteinExistence type="inferred from homology"/>
<dbReference type="SUPFAM" id="SSF51905">
    <property type="entry name" value="FAD/NAD(P)-binding domain"/>
    <property type="match status" value="1"/>
</dbReference>
<dbReference type="Pfam" id="PF00743">
    <property type="entry name" value="FMO-like"/>
    <property type="match status" value="1"/>
</dbReference>
<dbReference type="Gene3D" id="3.50.50.60">
    <property type="entry name" value="FAD/NAD(P)-binding domain"/>
    <property type="match status" value="2"/>
</dbReference>
<reference evidence="6" key="1">
    <citation type="submission" date="2022-11" db="EMBL/GenBank/DDBJ databases">
        <title>Centuries of genome instability and evolution in soft-shell clam transmissible cancer (bioRxiv).</title>
        <authorList>
            <person name="Hart S.F.M."/>
            <person name="Yonemitsu M.A."/>
            <person name="Giersch R.M."/>
            <person name="Beal B.F."/>
            <person name="Arriagada G."/>
            <person name="Davis B.W."/>
            <person name="Ostrander E.A."/>
            <person name="Goff S.P."/>
            <person name="Metzger M.J."/>
        </authorList>
    </citation>
    <scope>NUCLEOTIDE SEQUENCE</scope>
    <source>
        <strain evidence="6">MELC-2E11</strain>
        <tissue evidence="6">Siphon/mantle</tissue>
    </source>
</reference>
<organism evidence="6 7">
    <name type="scientific">Mya arenaria</name>
    <name type="common">Soft-shell clam</name>
    <dbReference type="NCBI Taxonomy" id="6604"/>
    <lineage>
        <taxon>Eukaryota</taxon>
        <taxon>Metazoa</taxon>
        <taxon>Spiralia</taxon>
        <taxon>Lophotrochozoa</taxon>
        <taxon>Mollusca</taxon>
        <taxon>Bivalvia</taxon>
        <taxon>Autobranchia</taxon>
        <taxon>Heteroconchia</taxon>
        <taxon>Euheterodonta</taxon>
        <taxon>Imparidentia</taxon>
        <taxon>Neoheterodontei</taxon>
        <taxon>Myida</taxon>
        <taxon>Myoidea</taxon>
        <taxon>Myidae</taxon>
        <taxon>Mya</taxon>
    </lineage>
</organism>
<evidence type="ECO:0000256" key="4">
    <source>
        <dbReference type="ARBA" id="ARBA00023002"/>
    </source>
</evidence>
<evidence type="ECO:0000256" key="2">
    <source>
        <dbReference type="ARBA" id="ARBA00022630"/>
    </source>
</evidence>
<keyword evidence="2 5" id="KW-0285">Flavoprotein</keyword>
<accession>A0ABY7EHF6</accession>
<evidence type="ECO:0000256" key="3">
    <source>
        <dbReference type="ARBA" id="ARBA00022827"/>
    </source>
</evidence>
<evidence type="ECO:0000313" key="6">
    <source>
        <dbReference type="EMBL" id="WAR09418.1"/>
    </source>
</evidence>